<protein>
    <submittedName>
        <fullName evidence="6">CDGSH iron-sulfur domain-containing protein</fullName>
    </submittedName>
</protein>
<dbReference type="Proteomes" id="UP000286990">
    <property type="component" value="Unassembled WGS sequence"/>
</dbReference>
<dbReference type="PANTHER" id="PTHR46491">
    <property type="entry name" value="CDGSH IRON SULFUR DOMAIN PROTEIN HOMOLOG"/>
    <property type="match status" value="1"/>
</dbReference>
<reference evidence="7" key="2">
    <citation type="submission" date="2018-12" db="EMBL/GenBank/DDBJ databases">
        <title>Maribacter lutimaris sp. nov., isolated from marine sediment.</title>
        <authorList>
            <person name="Kim K.K."/>
        </authorList>
    </citation>
    <scope>NUCLEOTIDE SEQUENCE [LARGE SCALE GENOMIC DNA]</scope>
    <source>
        <strain evidence="7">PoM-212</strain>
    </source>
</reference>
<keyword evidence="1" id="KW-0001">2Fe-2S</keyword>
<feature type="domain" description="Iron-binding zinc finger CDGSH type" evidence="5">
    <location>
        <begin position="6"/>
        <end position="43"/>
    </location>
</feature>
<dbReference type="GO" id="GO:0005737">
    <property type="term" value="C:cytoplasm"/>
    <property type="evidence" value="ECO:0007669"/>
    <property type="project" value="UniProtKB-ARBA"/>
</dbReference>
<dbReference type="AlphaFoldDB" id="A0A3R8RZE5"/>
<dbReference type="GO" id="GO:0046872">
    <property type="term" value="F:metal ion binding"/>
    <property type="evidence" value="ECO:0007669"/>
    <property type="project" value="UniProtKB-KW"/>
</dbReference>
<name>A0A3R8RZE5_9FLAO</name>
<organism evidence="6 7">
    <name type="scientific">Maribacter algicola</name>
    <dbReference type="NCBI Taxonomy" id="2498892"/>
    <lineage>
        <taxon>Bacteria</taxon>
        <taxon>Pseudomonadati</taxon>
        <taxon>Bacteroidota</taxon>
        <taxon>Flavobacteriia</taxon>
        <taxon>Flavobacteriales</taxon>
        <taxon>Flavobacteriaceae</taxon>
        <taxon>Maribacter</taxon>
    </lineage>
</organism>
<evidence type="ECO:0000256" key="3">
    <source>
        <dbReference type="ARBA" id="ARBA00023004"/>
    </source>
</evidence>
<dbReference type="EMBL" id="QUSX01000002">
    <property type="protein sequence ID" value="RRQ48719.1"/>
    <property type="molecule type" value="Genomic_DNA"/>
</dbReference>
<dbReference type="Pfam" id="PF09360">
    <property type="entry name" value="zf-CDGSH"/>
    <property type="match status" value="2"/>
</dbReference>
<gene>
    <name evidence="6" type="ORF">DZC72_13655</name>
</gene>
<keyword evidence="3" id="KW-0408">Iron</keyword>
<evidence type="ECO:0000256" key="4">
    <source>
        <dbReference type="ARBA" id="ARBA00023014"/>
    </source>
</evidence>
<dbReference type="InterPro" id="IPR042216">
    <property type="entry name" value="MitoNEET_CISD"/>
</dbReference>
<sequence length="76" mass="8512">MSEKSYSPIAVDLEKDRKYAWCTCSHSSNQPFCDGSHRAHNKPPSLGFSVEEDKKAYLCTCKKTGNPPYCDGSHKN</sequence>
<dbReference type="RefSeq" id="WP_125223440.1">
    <property type="nucleotide sequence ID" value="NZ_QUSX01000002.1"/>
</dbReference>
<comment type="caution">
    <text evidence="6">The sequence shown here is derived from an EMBL/GenBank/DDBJ whole genome shotgun (WGS) entry which is preliminary data.</text>
</comment>
<dbReference type="Gene3D" id="3.40.5.90">
    <property type="entry name" value="CDGSH iron-sulfur domain, mitoNEET-type"/>
    <property type="match status" value="2"/>
</dbReference>
<evidence type="ECO:0000259" key="5">
    <source>
        <dbReference type="SMART" id="SM00704"/>
    </source>
</evidence>
<keyword evidence="7" id="KW-1185">Reference proteome</keyword>
<dbReference type="GO" id="GO:0051537">
    <property type="term" value="F:2 iron, 2 sulfur cluster binding"/>
    <property type="evidence" value="ECO:0007669"/>
    <property type="project" value="UniProtKB-KW"/>
</dbReference>
<evidence type="ECO:0000256" key="1">
    <source>
        <dbReference type="ARBA" id="ARBA00022714"/>
    </source>
</evidence>
<dbReference type="InterPro" id="IPR018967">
    <property type="entry name" value="FeS-contain_CDGSH-typ"/>
</dbReference>
<evidence type="ECO:0000313" key="7">
    <source>
        <dbReference type="Proteomes" id="UP000286990"/>
    </source>
</evidence>
<feature type="domain" description="Iron-binding zinc finger CDGSH type" evidence="5">
    <location>
        <begin position="47"/>
        <end position="76"/>
    </location>
</feature>
<proteinExistence type="predicted"/>
<dbReference type="OrthoDB" id="9795032at2"/>
<evidence type="ECO:0000256" key="2">
    <source>
        <dbReference type="ARBA" id="ARBA00022723"/>
    </source>
</evidence>
<dbReference type="InterPro" id="IPR052950">
    <property type="entry name" value="CISD"/>
</dbReference>
<dbReference type="PANTHER" id="PTHR46491:SF3">
    <property type="entry name" value="CDGSH IRON-SULFUR DOMAIN-CONTAINING PROTEIN 3, MITOCHONDRIAL"/>
    <property type="match status" value="1"/>
</dbReference>
<dbReference type="SMART" id="SM00704">
    <property type="entry name" value="ZnF_CDGSH"/>
    <property type="match status" value="2"/>
</dbReference>
<reference evidence="7" key="1">
    <citation type="submission" date="2018-08" db="EMBL/GenBank/DDBJ databases">
        <authorList>
            <person name="Khan S.A."/>
            <person name="J S.E."/>
        </authorList>
    </citation>
    <scope>NUCLEOTIDE SEQUENCE [LARGE SCALE GENOMIC DNA]</scope>
    <source>
        <strain evidence="7">PoM-212</strain>
    </source>
</reference>
<keyword evidence="4" id="KW-0411">Iron-sulfur</keyword>
<accession>A0A3R8RZE5</accession>
<evidence type="ECO:0000313" key="6">
    <source>
        <dbReference type="EMBL" id="RRQ48719.1"/>
    </source>
</evidence>
<keyword evidence="2" id="KW-0479">Metal-binding</keyword>